<dbReference type="InterPro" id="IPR003439">
    <property type="entry name" value="ABC_transporter-like_ATP-bd"/>
</dbReference>
<dbReference type="InterPro" id="IPR017871">
    <property type="entry name" value="ABC_transporter-like_CS"/>
</dbReference>
<keyword evidence="6" id="KW-1185">Reference proteome</keyword>
<dbReference type="InterPro" id="IPR013611">
    <property type="entry name" value="Transp-assoc_OB_typ2"/>
</dbReference>
<dbReference type="InterPro" id="IPR050093">
    <property type="entry name" value="ABC_SmlMolc_Importer"/>
</dbReference>
<dbReference type="STRING" id="1367847.JCM7686_2801"/>
<keyword evidence="2" id="KW-0547">Nucleotide-binding</keyword>
<dbReference type="PATRIC" id="fig|1367847.3.peg.2807"/>
<dbReference type="InterPro" id="IPR027417">
    <property type="entry name" value="P-loop_NTPase"/>
</dbReference>
<dbReference type="GO" id="GO:0043190">
    <property type="term" value="C:ATP-binding cassette (ABC) transporter complex"/>
    <property type="evidence" value="ECO:0007669"/>
    <property type="project" value="InterPro"/>
</dbReference>
<dbReference type="GO" id="GO:0016887">
    <property type="term" value="F:ATP hydrolysis activity"/>
    <property type="evidence" value="ECO:0007669"/>
    <property type="project" value="InterPro"/>
</dbReference>
<protein>
    <submittedName>
        <fullName evidence="5">Spermidine/putrescine transport system ATP-binding protein</fullName>
        <ecNumber evidence="5">3.6.3.-</ecNumber>
    </submittedName>
</protein>
<evidence type="ECO:0000256" key="1">
    <source>
        <dbReference type="ARBA" id="ARBA00022448"/>
    </source>
</evidence>
<dbReference type="RefSeq" id="WP_020951495.1">
    <property type="nucleotide sequence ID" value="NC_022041.1"/>
</dbReference>
<evidence type="ECO:0000313" key="5">
    <source>
        <dbReference type="EMBL" id="AGT09857.1"/>
    </source>
</evidence>
<evidence type="ECO:0000256" key="2">
    <source>
        <dbReference type="ARBA" id="ARBA00022741"/>
    </source>
</evidence>
<accession>S5XX16</accession>
<dbReference type="eggNOG" id="COG3842">
    <property type="taxonomic scope" value="Bacteria"/>
</dbReference>
<dbReference type="GO" id="GO:0022857">
    <property type="term" value="F:transmembrane transporter activity"/>
    <property type="evidence" value="ECO:0007669"/>
    <property type="project" value="InterPro"/>
</dbReference>
<dbReference type="KEGG" id="pami:JCM7686_2801"/>
<keyword evidence="5" id="KW-0378">Hydrolase</keyword>
<dbReference type="Gene3D" id="2.40.50.100">
    <property type="match status" value="1"/>
</dbReference>
<dbReference type="GO" id="GO:0015697">
    <property type="term" value="P:quaternary ammonium group transport"/>
    <property type="evidence" value="ECO:0007669"/>
    <property type="project" value="UniProtKB-ARBA"/>
</dbReference>
<dbReference type="InterPro" id="IPR008995">
    <property type="entry name" value="Mo/tungstate-bd_C_term_dom"/>
</dbReference>
<keyword evidence="3 5" id="KW-0067">ATP-binding</keyword>
<dbReference type="SUPFAM" id="SSF52540">
    <property type="entry name" value="P-loop containing nucleoside triphosphate hydrolases"/>
    <property type="match status" value="1"/>
</dbReference>
<dbReference type="PROSITE" id="PS50893">
    <property type="entry name" value="ABC_TRANSPORTER_2"/>
    <property type="match status" value="1"/>
</dbReference>
<dbReference type="EC" id="3.6.3.-" evidence="5"/>
<dbReference type="PANTHER" id="PTHR42781:SF4">
    <property type="entry name" value="SPERMIDINE_PUTRESCINE IMPORT ATP-BINDING PROTEIN POTA"/>
    <property type="match status" value="1"/>
</dbReference>
<feature type="domain" description="ABC transporter" evidence="4">
    <location>
        <begin position="4"/>
        <end position="234"/>
    </location>
</feature>
<proteinExistence type="predicted"/>
<dbReference type="HOGENOM" id="CLU_000604_1_1_5"/>
<dbReference type="EMBL" id="CP006650">
    <property type="protein sequence ID" value="AGT09857.1"/>
    <property type="molecule type" value="Genomic_DNA"/>
</dbReference>
<dbReference type="FunFam" id="3.40.50.300:FF:000425">
    <property type="entry name" value="Probable ABC transporter, ATP-binding subunit"/>
    <property type="match status" value="1"/>
</dbReference>
<name>S5XX16_PARAH</name>
<reference evidence="5 6" key="1">
    <citation type="journal article" date="2014" name="BMC Genomics">
        <title>Architecture and functions of a multipartite genome of the methylotrophic bacterium Paracoccus aminophilus JCM 7686, containing primary and secondary chromids.</title>
        <authorList>
            <person name="Dziewit L."/>
            <person name="Czarnecki J."/>
            <person name="Wibberg D."/>
            <person name="Radlinska M."/>
            <person name="Mrozek P."/>
            <person name="Szymczak M."/>
            <person name="Schluter A."/>
            <person name="Puhler A."/>
            <person name="Bartosik D."/>
        </authorList>
    </citation>
    <scope>NUCLEOTIDE SEQUENCE [LARGE SCALE GENOMIC DNA]</scope>
    <source>
        <strain evidence="5">JCM 7686</strain>
    </source>
</reference>
<evidence type="ECO:0000313" key="6">
    <source>
        <dbReference type="Proteomes" id="UP000015480"/>
    </source>
</evidence>
<dbReference type="Gene3D" id="3.40.50.300">
    <property type="entry name" value="P-loop containing nucleotide triphosphate hydrolases"/>
    <property type="match status" value="1"/>
</dbReference>
<keyword evidence="1" id="KW-0813">Transport</keyword>
<evidence type="ECO:0000259" key="4">
    <source>
        <dbReference type="PROSITE" id="PS50893"/>
    </source>
</evidence>
<dbReference type="SMART" id="SM00382">
    <property type="entry name" value="AAA"/>
    <property type="match status" value="1"/>
</dbReference>
<dbReference type="Pfam" id="PF00005">
    <property type="entry name" value="ABC_tran"/>
    <property type="match status" value="1"/>
</dbReference>
<sequence>MSHIALTGLAKDYAGSPALRDFSLTIAKGEFVSLLGPSGCGKTTTLRILAGFETASAGEARMGDQDILRLPAHRRRMGVVFQNYALFPHLTAAGNIAFGLKIARRPASEIAATVARMLDLVGLPDKGDHLPAELSGGQQQRIAIARALATDPAMLLLDEPLSALDAVVRVELRDRIREIQSALGITTVFVTHDQEEALAVSDRIVVMRAGVIEQVGTPEDIYLRPATRFVASFIGRMSLIDGIWRNGALSAGDLSLRVATDQPPRDGMGATLLLRPEALRLTDPATSIAGWNSLLARVRASVFQGGMRRLTLEAAGQEFLADLPSDQGTAPRGTELRLNFAPDACRLLPRETEAA</sequence>
<dbReference type="SUPFAM" id="SSF50331">
    <property type="entry name" value="MOP-like"/>
    <property type="match status" value="1"/>
</dbReference>
<dbReference type="PROSITE" id="PS00211">
    <property type="entry name" value="ABC_TRANSPORTER_1"/>
    <property type="match status" value="1"/>
</dbReference>
<dbReference type="PANTHER" id="PTHR42781">
    <property type="entry name" value="SPERMIDINE/PUTRESCINE IMPORT ATP-BINDING PROTEIN POTA"/>
    <property type="match status" value="1"/>
</dbReference>
<dbReference type="OrthoDB" id="9802264at2"/>
<evidence type="ECO:0000256" key="3">
    <source>
        <dbReference type="ARBA" id="ARBA00022840"/>
    </source>
</evidence>
<dbReference type="Pfam" id="PF08402">
    <property type="entry name" value="TOBE_2"/>
    <property type="match status" value="1"/>
</dbReference>
<organism evidence="5 6">
    <name type="scientific">Paracoccus aminophilus JCM 7686</name>
    <dbReference type="NCBI Taxonomy" id="1367847"/>
    <lineage>
        <taxon>Bacteria</taxon>
        <taxon>Pseudomonadati</taxon>
        <taxon>Pseudomonadota</taxon>
        <taxon>Alphaproteobacteria</taxon>
        <taxon>Rhodobacterales</taxon>
        <taxon>Paracoccaceae</taxon>
        <taxon>Paracoccus</taxon>
    </lineage>
</organism>
<dbReference type="InterPro" id="IPR003593">
    <property type="entry name" value="AAA+_ATPase"/>
</dbReference>
<dbReference type="AlphaFoldDB" id="S5XX16"/>
<dbReference type="GO" id="GO:0005524">
    <property type="term" value="F:ATP binding"/>
    <property type="evidence" value="ECO:0007669"/>
    <property type="project" value="UniProtKB-KW"/>
</dbReference>
<dbReference type="Proteomes" id="UP000015480">
    <property type="component" value="Chromosome"/>
</dbReference>
<gene>
    <name evidence="5" type="ORF">JCM7686_2801</name>
</gene>